<dbReference type="Pfam" id="PF02979">
    <property type="entry name" value="NHase_alpha"/>
    <property type="match status" value="1"/>
</dbReference>
<dbReference type="InterPro" id="IPR004232">
    <property type="entry name" value="CN_Hdrtase_a/SCN_Hdrlase_g"/>
</dbReference>
<dbReference type="EMBL" id="AEDD01000007">
    <property type="protein sequence ID" value="EFM10426.1"/>
    <property type="molecule type" value="Genomic_DNA"/>
</dbReference>
<dbReference type="GO" id="GO:0046914">
    <property type="term" value="F:transition metal ion binding"/>
    <property type="evidence" value="ECO:0007669"/>
    <property type="project" value="InterPro"/>
</dbReference>
<keyword evidence="1" id="KW-0479">Metal-binding</keyword>
<dbReference type="eggNOG" id="ENOG50339Q3">
    <property type="taxonomic scope" value="Bacteria"/>
</dbReference>
<dbReference type="OrthoDB" id="1371078at2"/>
<evidence type="ECO:0000313" key="4">
    <source>
        <dbReference type="Proteomes" id="UP000005387"/>
    </source>
</evidence>
<protein>
    <recommendedName>
        <fullName evidence="2">Nitrile hydratase alpha/Thiocyanate hydrolase gamma domain-containing protein</fullName>
    </recommendedName>
</protein>
<dbReference type="Gene3D" id="3.90.330.10">
    <property type="entry name" value="Nitrile hydratase alpha /Thiocyanate hydrolase gamma"/>
    <property type="match status" value="1"/>
</dbReference>
<dbReference type="GO" id="GO:0003824">
    <property type="term" value="F:catalytic activity"/>
    <property type="evidence" value="ECO:0007669"/>
    <property type="project" value="InterPro"/>
</dbReference>
<name>E0IAM2_9BACL</name>
<evidence type="ECO:0000313" key="3">
    <source>
        <dbReference type="EMBL" id="EFM10426.1"/>
    </source>
</evidence>
<keyword evidence="4" id="KW-1185">Reference proteome</keyword>
<dbReference type="InterPro" id="IPR036648">
    <property type="entry name" value="CN_Hdrase_a/SCN_Hdrase_g_sf"/>
</dbReference>
<sequence>MANAELLKQQLIQKAWEDEAFKQLLLSDPNAALKDAYGIDVPANLKLKALEETDTELYLVIPQKPSSNQLKSSATSTTEGYEW</sequence>
<dbReference type="AlphaFoldDB" id="E0IAM2"/>
<dbReference type="NCBIfam" id="TIGR03793">
    <property type="entry name" value="leader_NHLP"/>
    <property type="match status" value="1"/>
</dbReference>
<accession>E0IAM2</accession>
<feature type="domain" description="Nitrile hydratase alpha/Thiocyanate hydrolase gamma" evidence="2">
    <location>
        <begin position="9"/>
        <end position="61"/>
    </location>
</feature>
<evidence type="ECO:0000256" key="1">
    <source>
        <dbReference type="ARBA" id="ARBA00022723"/>
    </source>
</evidence>
<dbReference type="STRING" id="717606.PaecuDRAFT_2862"/>
<reference evidence="3 4" key="1">
    <citation type="submission" date="2010-07" db="EMBL/GenBank/DDBJ databases">
        <title>The draft genome of Paenibacillus curdlanolyticus YK9.</title>
        <authorList>
            <consortium name="US DOE Joint Genome Institute (JGI-PGF)"/>
            <person name="Lucas S."/>
            <person name="Copeland A."/>
            <person name="Lapidus A."/>
            <person name="Cheng J.-F."/>
            <person name="Bruce D."/>
            <person name="Goodwin L."/>
            <person name="Pitluck S."/>
            <person name="Land M.L."/>
            <person name="Hauser L."/>
            <person name="Chang Y.-J."/>
            <person name="Jeffries C."/>
            <person name="Anderson I.J."/>
            <person name="Johnson E."/>
            <person name="Loganathan U."/>
            <person name="Mulhopadhyay B."/>
            <person name="Kyrpides N."/>
            <person name="Woyke T.J."/>
        </authorList>
    </citation>
    <scope>NUCLEOTIDE SEQUENCE [LARGE SCALE GENOMIC DNA]</scope>
    <source>
        <strain evidence="3 4">YK9</strain>
    </source>
</reference>
<organism evidence="3 4">
    <name type="scientific">Paenibacillus curdlanolyticus YK9</name>
    <dbReference type="NCBI Taxonomy" id="717606"/>
    <lineage>
        <taxon>Bacteria</taxon>
        <taxon>Bacillati</taxon>
        <taxon>Bacillota</taxon>
        <taxon>Bacilli</taxon>
        <taxon>Bacillales</taxon>
        <taxon>Paenibacillaceae</taxon>
        <taxon>Paenibacillus</taxon>
    </lineage>
</organism>
<dbReference type="SUPFAM" id="SSF56209">
    <property type="entry name" value="Nitrile hydratase alpha chain"/>
    <property type="match status" value="1"/>
</dbReference>
<gene>
    <name evidence="3" type="ORF">PaecuDRAFT_2862</name>
</gene>
<dbReference type="RefSeq" id="WP_006038852.1">
    <property type="nucleotide sequence ID" value="NZ_AEDD01000007.1"/>
</dbReference>
<proteinExistence type="predicted"/>
<dbReference type="InterPro" id="IPR022513">
    <property type="entry name" value="TOMM_pelo"/>
</dbReference>
<dbReference type="Proteomes" id="UP000005387">
    <property type="component" value="Unassembled WGS sequence"/>
</dbReference>
<evidence type="ECO:0000259" key="2">
    <source>
        <dbReference type="Pfam" id="PF02979"/>
    </source>
</evidence>